<accession>A0A326UT33</accession>
<dbReference type="Proteomes" id="UP000248806">
    <property type="component" value="Unassembled WGS sequence"/>
</dbReference>
<evidence type="ECO:0000313" key="2">
    <source>
        <dbReference type="EMBL" id="PZW35873.1"/>
    </source>
</evidence>
<gene>
    <name evidence="2" type="ORF">EI42_00036</name>
</gene>
<organism evidence="2 3">
    <name type="scientific">Thermosporothrix hazakensis</name>
    <dbReference type="NCBI Taxonomy" id="644383"/>
    <lineage>
        <taxon>Bacteria</taxon>
        <taxon>Bacillati</taxon>
        <taxon>Chloroflexota</taxon>
        <taxon>Ktedonobacteria</taxon>
        <taxon>Ktedonobacterales</taxon>
        <taxon>Thermosporotrichaceae</taxon>
        <taxon>Thermosporothrix</taxon>
    </lineage>
</organism>
<name>A0A326UT33_THEHA</name>
<comment type="caution">
    <text evidence="2">The sequence shown here is derived from an EMBL/GenBank/DDBJ whole genome shotgun (WGS) entry which is preliminary data.</text>
</comment>
<feature type="region of interest" description="Disordered" evidence="1">
    <location>
        <begin position="1"/>
        <end position="32"/>
    </location>
</feature>
<dbReference type="AlphaFoldDB" id="A0A326UT33"/>
<sequence>MLSMFLDSTKGRKLPSNEQNFKVGGTGRSGGKRKAAEVGLIAAAFKQSGISGPLHSLALAHIAREISATGAVRVKCGSLLYR</sequence>
<proteinExistence type="predicted"/>
<keyword evidence="3" id="KW-1185">Reference proteome</keyword>
<protein>
    <submittedName>
        <fullName evidence="2">Uncharacterized protein</fullName>
    </submittedName>
</protein>
<reference evidence="2 3" key="1">
    <citation type="submission" date="2018-06" db="EMBL/GenBank/DDBJ databases">
        <title>Genomic Encyclopedia of Archaeal and Bacterial Type Strains, Phase II (KMG-II): from individual species to whole genera.</title>
        <authorList>
            <person name="Goeker M."/>
        </authorList>
    </citation>
    <scope>NUCLEOTIDE SEQUENCE [LARGE SCALE GENOMIC DNA]</scope>
    <source>
        <strain evidence="2 3">ATCC BAA-1881</strain>
    </source>
</reference>
<evidence type="ECO:0000313" key="3">
    <source>
        <dbReference type="Proteomes" id="UP000248806"/>
    </source>
</evidence>
<evidence type="ECO:0000256" key="1">
    <source>
        <dbReference type="SAM" id="MobiDB-lite"/>
    </source>
</evidence>
<dbReference type="EMBL" id="QKUF01000001">
    <property type="protein sequence ID" value="PZW35873.1"/>
    <property type="molecule type" value="Genomic_DNA"/>
</dbReference>